<sequence length="106" mass="11025">MRPLRLELEGFGPYRERQGVDFSDVELFAITGPTGSGKSTLLDAMAFALYGVVPRVGRNVGSLVHPGASEARVRLTFQVGGKGLQGGAGAGEAERRAALRARPGGG</sequence>
<gene>
    <name evidence="3" type="ORF">AN926_10060</name>
</gene>
<feature type="domain" description="Rad50/SbcC-type AAA" evidence="2">
    <location>
        <begin position="5"/>
        <end position="66"/>
    </location>
</feature>
<dbReference type="PANTHER" id="PTHR32114:SF2">
    <property type="entry name" value="ABC TRANSPORTER ABCH.3"/>
    <property type="match status" value="1"/>
</dbReference>
<organism evidence="3 4">
    <name type="scientific">Thermus scotoductus</name>
    <dbReference type="NCBI Taxonomy" id="37636"/>
    <lineage>
        <taxon>Bacteria</taxon>
        <taxon>Thermotogati</taxon>
        <taxon>Deinococcota</taxon>
        <taxon>Deinococci</taxon>
        <taxon>Thermales</taxon>
        <taxon>Thermaceae</taxon>
        <taxon>Thermus</taxon>
    </lineage>
</organism>
<name>A0A0N0ZMZ8_THESC</name>
<dbReference type="SUPFAM" id="SSF52540">
    <property type="entry name" value="P-loop containing nucleoside triphosphate hydrolases"/>
    <property type="match status" value="1"/>
</dbReference>
<dbReference type="EMBL" id="LJJR01000037">
    <property type="protein sequence ID" value="KPD26741.1"/>
    <property type="molecule type" value="Genomic_DNA"/>
</dbReference>
<evidence type="ECO:0000313" key="3">
    <source>
        <dbReference type="EMBL" id="KPD26741.1"/>
    </source>
</evidence>
<dbReference type="InterPro" id="IPR038729">
    <property type="entry name" value="Rad50/SbcC_AAA"/>
</dbReference>
<proteinExistence type="predicted"/>
<feature type="region of interest" description="Disordered" evidence="1">
    <location>
        <begin position="83"/>
        <end position="106"/>
    </location>
</feature>
<protein>
    <recommendedName>
        <fullName evidence="2">Rad50/SbcC-type AAA domain-containing protein</fullName>
    </recommendedName>
</protein>
<dbReference type="GO" id="GO:0006302">
    <property type="term" value="P:double-strand break repair"/>
    <property type="evidence" value="ECO:0007669"/>
    <property type="project" value="InterPro"/>
</dbReference>
<dbReference type="PANTHER" id="PTHR32114">
    <property type="entry name" value="ABC TRANSPORTER ABCH.3"/>
    <property type="match status" value="1"/>
</dbReference>
<evidence type="ECO:0000256" key="1">
    <source>
        <dbReference type="SAM" id="MobiDB-lite"/>
    </source>
</evidence>
<accession>A0A0N0ZMZ8</accession>
<comment type="caution">
    <text evidence="3">The sequence shown here is derived from an EMBL/GenBank/DDBJ whole genome shotgun (WGS) entry which is preliminary data.</text>
</comment>
<dbReference type="Pfam" id="PF13476">
    <property type="entry name" value="AAA_23"/>
    <property type="match status" value="1"/>
</dbReference>
<dbReference type="Proteomes" id="UP000053099">
    <property type="component" value="Unassembled WGS sequence"/>
</dbReference>
<dbReference type="AlphaFoldDB" id="A0A0N0ZMZ8"/>
<dbReference type="InterPro" id="IPR027417">
    <property type="entry name" value="P-loop_NTPase"/>
</dbReference>
<reference evidence="3 4" key="1">
    <citation type="submission" date="2015-09" db="EMBL/GenBank/DDBJ databases">
        <title>Draft genome sequence of Thermus scotoductus strain K1 isolated from a geothermal spring in Nagorno-Karabakh, Armenia.</title>
        <authorList>
            <person name="Saghatelyan A."/>
            <person name="Poghosyan L."/>
            <person name="Panosyan H."/>
            <person name="Birkeland N.-K."/>
        </authorList>
    </citation>
    <scope>NUCLEOTIDE SEQUENCE [LARGE SCALE GENOMIC DNA]</scope>
    <source>
        <strain evidence="3 4">K1</strain>
    </source>
</reference>
<feature type="non-terminal residue" evidence="3">
    <location>
        <position position="106"/>
    </location>
</feature>
<dbReference type="Gene3D" id="3.40.50.300">
    <property type="entry name" value="P-loop containing nucleotide triphosphate hydrolases"/>
    <property type="match status" value="1"/>
</dbReference>
<evidence type="ECO:0000259" key="2">
    <source>
        <dbReference type="Pfam" id="PF13476"/>
    </source>
</evidence>
<dbReference type="GO" id="GO:0016887">
    <property type="term" value="F:ATP hydrolysis activity"/>
    <property type="evidence" value="ECO:0007669"/>
    <property type="project" value="InterPro"/>
</dbReference>
<evidence type="ECO:0000313" key="4">
    <source>
        <dbReference type="Proteomes" id="UP000053099"/>
    </source>
</evidence>